<dbReference type="AlphaFoldDB" id="A0A8B9AFC4"/>
<protein>
    <submittedName>
        <fullName evidence="5">Uncharacterized protein LOC120111489</fullName>
    </submittedName>
</protein>
<keyword evidence="1" id="KW-0863">Zinc-finger</keyword>
<keyword evidence="1" id="KW-0862">Zinc</keyword>
<evidence type="ECO:0000259" key="3">
    <source>
        <dbReference type="PROSITE" id="PS50158"/>
    </source>
</evidence>
<gene>
    <name evidence="5" type="primary">LOC120111489</name>
</gene>
<dbReference type="InterPro" id="IPR001878">
    <property type="entry name" value="Znf_CCHC"/>
</dbReference>
<dbReference type="Pfam" id="PF14223">
    <property type="entry name" value="Retrotran_gag_2"/>
    <property type="match status" value="1"/>
</dbReference>
<reference evidence="4" key="1">
    <citation type="journal article" date="2019" name="Nat. Commun.">
        <title>Genome-wide association mapping of date palm fruit traits.</title>
        <authorList>
            <person name="Hazzouri K.M."/>
            <person name="Gros-Balthazard M."/>
            <person name="Flowers J.M."/>
            <person name="Copetti D."/>
            <person name="Lemansour A."/>
            <person name="Lebrun M."/>
            <person name="Masmoudi K."/>
            <person name="Ferrand S."/>
            <person name="Dhar M.I."/>
            <person name="Fresquez Z.A."/>
            <person name="Rosas U."/>
            <person name="Zhang J."/>
            <person name="Talag J."/>
            <person name="Lee S."/>
            <person name="Kudrna D."/>
            <person name="Powell R.F."/>
            <person name="Leitch I.J."/>
            <person name="Krueger R.R."/>
            <person name="Wing R.A."/>
            <person name="Amiri K.M.A."/>
            <person name="Purugganan M.D."/>
        </authorList>
    </citation>
    <scope>NUCLEOTIDE SEQUENCE [LARGE SCALE GENOMIC DNA]</scope>
    <source>
        <strain evidence="4">cv. Khalas</strain>
    </source>
</reference>
<proteinExistence type="predicted"/>
<dbReference type="Proteomes" id="UP000228380">
    <property type="component" value="Chromosome 8"/>
</dbReference>
<dbReference type="PROSITE" id="PS50158">
    <property type="entry name" value="ZF_CCHC"/>
    <property type="match status" value="1"/>
</dbReference>
<evidence type="ECO:0000256" key="2">
    <source>
        <dbReference type="SAM" id="Coils"/>
    </source>
</evidence>
<dbReference type="SMART" id="SM00343">
    <property type="entry name" value="ZnF_C2HC"/>
    <property type="match status" value="1"/>
</dbReference>
<feature type="coiled-coil region" evidence="2">
    <location>
        <begin position="365"/>
        <end position="392"/>
    </location>
</feature>
<dbReference type="GO" id="GO:0008270">
    <property type="term" value="F:zinc ion binding"/>
    <property type="evidence" value="ECO:0007669"/>
    <property type="project" value="UniProtKB-KW"/>
</dbReference>
<dbReference type="RefSeq" id="XP_038984472.1">
    <property type="nucleotide sequence ID" value="XM_039128544.1"/>
</dbReference>
<dbReference type="OrthoDB" id="784276at2759"/>
<accession>A0A8B9AFC4</accession>
<dbReference type="SUPFAM" id="SSF57756">
    <property type="entry name" value="Retrovirus zinc finger-like domains"/>
    <property type="match status" value="1"/>
</dbReference>
<keyword evidence="4" id="KW-1185">Reference proteome</keyword>
<dbReference type="InterPro" id="IPR036875">
    <property type="entry name" value="Znf_CCHC_sf"/>
</dbReference>
<organism evidence="4 5">
    <name type="scientific">Phoenix dactylifera</name>
    <name type="common">Date palm</name>
    <dbReference type="NCBI Taxonomy" id="42345"/>
    <lineage>
        <taxon>Eukaryota</taxon>
        <taxon>Viridiplantae</taxon>
        <taxon>Streptophyta</taxon>
        <taxon>Embryophyta</taxon>
        <taxon>Tracheophyta</taxon>
        <taxon>Spermatophyta</taxon>
        <taxon>Magnoliopsida</taxon>
        <taxon>Liliopsida</taxon>
        <taxon>Arecaceae</taxon>
        <taxon>Coryphoideae</taxon>
        <taxon>Phoeniceae</taxon>
        <taxon>Phoenix</taxon>
    </lineage>
</organism>
<dbReference type="PANTHER" id="PTHR34676:SF8">
    <property type="entry name" value="TRANSMEMBRANE PROTEIN"/>
    <property type="match status" value="1"/>
</dbReference>
<dbReference type="KEGG" id="pda:120111489"/>
<dbReference type="PANTHER" id="PTHR34676">
    <property type="entry name" value="DUF4219 DOMAIN-CONTAINING PROTEIN-RELATED"/>
    <property type="match status" value="1"/>
</dbReference>
<evidence type="ECO:0000313" key="4">
    <source>
        <dbReference type="Proteomes" id="UP000228380"/>
    </source>
</evidence>
<name>A0A8B9AFC4_PHODC</name>
<keyword evidence="1" id="KW-0479">Metal-binding</keyword>
<dbReference type="GeneID" id="120111489"/>
<evidence type="ECO:0000313" key="5">
    <source>
        <dbReference type="RefSeq" id="XP_038984472.1"/>
    </source>
</evidence>
<keyword evidence="2" id="KW-0175">Coiled coil</keyword>
<reference evidence="5" key="2">
    <citation type="submission" date="2025-08" db="UniProtKB">
        <authorList>
            <consortium name="RefSeq"/>
        </authorList>
    </citation>
    <scope>IDENTIFICATION</scope>
    <source>
        <tissue evidence="5">Young leaves</tissue>
    </source>
</reference>
<feature type="domain" description="CCHC-type" evidence="3">
    <location>
        <begin position="249"/>
        <end position="263"/>
    </location>
</feature>
<evidence type="ECO:0000256" key="1">
    <source>
        <dbReference type="PROSITE-ProRule" id="PRU00047"/>
    </source>
</evidence>
<sequence>MTRYIQSLDFELWDRIVDGPYILMKTVNDVQVPKEKKNMIKKIEGKCLLIVKQCMSYNVLLDINQSNRISICNSAKEIWDKLEIGHEGTSQVKESKIDILTMKYELFKMEPHEDMKGMFTHFPMKQVWRKVLWALPSQWEAKRTAIIEAFKNQEGHNLEELMVCLLTHELTMKTREEMDSATCSKGKVIVLKSQEEYTSNDEEDEDEEITLLTRKFRRIFIKKYGNKNSNKRYNYHSQKGDQNMQEIVCYGCNKAGHIKSECPYAKKKKEEKKKKKAMLAIWDDSSDKSNTDQEKDEIANLCLMAKEDNDAEEEVSGSISFDDLLSAYNDLASAFIKIKKRNKLLKKDNARHMNAVEIHKEEINKIAYNDEHEKIKKENENLKVEIDALKKTFSKCSYNSEQLEHALACKNVYLIKLILVMKK</sequence>
<dbReference type="GO" id="GO:0003676">
    <property type="term" value="F:nucleic acid binding"/>
    <property type="evidence" value="ECO:0007669"/>
    <property type="project" value="InterPro"/>
</dbReference>